<accession>A0A4R4KKC0</accession>
<evidence type="ECO:0000256" key="4">
    <source>
        <dbReference type="ARBA" id="ARBA00022692"/>
    </source>
</evidence>
<keyword evidence="3 8" id="KW-1134">Transmembrane beta strand</keyword>
<evidence type="ECO:0000313" key="13">
    <source>
        <dbReference type="Proteomes" id="UP000295706"/>
    </source>
</evidence>
<dbReference type="Gene3D" id="2.40.170.20">
    <property type="entry name" value="TonB-dependent receptor, beta-barrel domain"/>
    <property type="match status" value="1"/>
</dbReference>
<dbReference type="OrthoDB" id="9782587at2"/>
<evidence type="ECO:0000256" key="1">
    <source>
        <dbReference type="ARBA" id="ARBA00004571"/>
    </source>
</evidence>
<organism evidence="12 13">
    <name type="scientific">Arundinibacter roseus</name>
    <dbReference type="NCBI Taxonomy" id="2070510"/>
    <lineage>
        <taxon>Bacteria</taxon>
        <taxon>Pseudomonadati</taxon>
        <taxon>Bacteroidota</taxon>
        <taxon>Cytophagia</taxon>
        <taxon>Cytophagales</taxon>
        <taxon>Spirosomataceae</taxon>
        <taxon>Arundinibacter</taxon>
    </lineage>
</organism>
<dbReference type="Proteomes" id="UP000295706">
    <property type="component" value="Unassembled WGS sequence"/>
</dbReference>
<dbReference type="InterPro" id="IPR037066">
    <property type="entry name" value="Plug_dom_sf"/>
</dbReference>
<evidence type="ECO:0000256" key="8">
    <source>
        <dbReference type="PROSITE-ProRule" id="PRU01360"/>
    </source>
</evidence>
<dbReference type="PANTHER" id="PTHR30069:SF28">
    <property type="entry name" value="TONB-DEPENDENT RECEPTOR YNCD-RELATED"/>
    <property type="match status" value="1"/>
</dbReference>
<evidence type="ECO:0000259" key="11">
    <source>
        <dbReference type="Pfam" id="PF07715"/>
    </source>
</evidence>
<feature type="domain" description="TonB-dependent receptor-like beta-barrel" evidence="10">
    <location>
        <begin position="223"/>
        <end position="634"/>
    </location>
</feature>
<dbReference type="PANTHER" id="PTHR30069">
    <property type="entry name" value="TONB-DEPENDENT OUTER MEMBRANE RECEPTOR"/>
    <property type="match status" value="1"/>
</dbReference>
<evidence type="ECO:0000256" key="7">
    <source>
        <dbReference type="ARBA" id="ARBA00023237"/>
    </source>
</evidence>
<sequence>MKKRNLIPAAVGLFWCIGNSLDGFAQKDTLTATQLEEVTVQAFESRRTLLETTASVGLVTPKSFQRYAPTTFTNAVNSLPGVRMEERSPGSYRFSVRGSLLRSPFGVRNVKFYWNGIPFTDASGNTPLNSLDYGSIGRMEVIKGPGSSLYGAGTGGVVLLNTPSGAGQYGFSQAVGVGSYGFQSRNTELRLGDVSVRYGHQQQDGFRQHSGMVRDALQVNSTTALSEKSSLSILGLYSDLHYKTPGGINLDQYTKDPTLARQPTPTIPGSVTQNAGIYTRYTLLGLQHSLDLSSHWNQSISLYVNANDFANPFITNFEKRDEQGFGGRNVWNYTRPGSKIDVQWTSGFEWQYGKSSQRNYQNNAGVPGNFLTSEDIRSTNWSVFSQIELTPLENLIINAGASLNSFRYGYERFFPAPYAEDSRSFGVIANPRLAATKKIGDTWAVTASLSSGFSPPTLQEVRPSAGGFRTDLAPERGLNREIAVRRVGERLRMEIIGYLFNLNETIVRRSDEAGAEFFVNAGKTNQKGLEWMFEYGLIRNLGLMEEVKIRHSGNFVSYRYDTYQQGDVNFSGNKLPGIPSTFQMTGLDVILKNGISAFVSYQSLSKVFLNDANTVEAPGFNQLAARLIWNKAWTKHLSTELSASADWAAADIYSLGFDLNAFGNRYYNAAPKQNYWSGLKVNYVF</sequence>
<feature type="domain" description="TonB-dependent receptor plug" evidence="11">
    <location>
        <begin position="49"/>
        <end position="157"/>
    </location>
</feature>
<dbReference type="Pfam" id="PF00593">
    <property type="entry name" value="TonB_dep_Rec_b-barrel"/>
    <property type="match status" value="1"/>
</dbReference>
<dbReference type="InterPro" id="IPR000531">
    <property type="entry name" value="Beta-barrel_TonB"/>
</dbReference>
<dbReference type="GO" id="GO:0015344">
    <property type="term" value="F:siderophore uptake transmembrane transporter activity"/>
    <property type="evidence" value="ECO:0007669"/>
    <property type="project" value="TreeGrafter"/>
</dbReference>
<evidence type="ECO:0000256" key="6">
    <source>
        <dbReference type="ARBA" id="ARBA00023136"/>
    </source>
</evidence>
<evidence type="ECO:0000256" key="3">
    <source>
        <dbReference type="ARBA" id="ARBA00022452"/>
    </source>
</evidence>
<evidence type="ECO:0000256" key="2">
    <source>
        <dbReference type="ARBA" id="ARBA00022448"/>
    </source>
</evidence>
<dbReference type="Pfam" id="PF07715">
    <property type="entry name" value="Plug"/>
    <property type="match status" value="1"/>
</dbReference>
<evidence type="ECO:0000256" key="9">
    <source>
        <dbReference type="RuleBase" id="RU003357"/>
    </source>
</evidence>
<keyword evidence="4 8" id="KW-0812">Transmembrane</keyword>
<dbReference type="InterPro" id="IPR012910">
    <property type="entry name" value="Plug_dom"/>
</dbReference>
<protein>
    <submittedName>
        <fullName evidence="12">TonB-dependent receptor</fullName>
    </submittedName>
</protein>
<dbReference type="SUPFAM" id="SSF56935">
    <property type="entry name" value="Porins"/>
    <property type="match status" value="1"/>
</dbReference>
<gene>
    <name evidence="12" type="ORF">EZE20_07980</name>
</gene>
<keyword evidence="6 8" id="KW-0472">Membrane</keyword>
<keyword evidence="7 8" id="KW-0998">Cell outer membrane</keyword>
<dbReference type="GO" id="GO:0009279">
    <property type="term" value="C:cell outer membrane"/>
    <property type="evidence" value="ECO:0007669"/>
    <property type="project" value="UniProtKB-SubCell"/>
</dbReference>
<comment type="subcellular location">
    <subcellularLocation>
        <location evidence="1 8">Cell outer membrane</location>
        <topology evidence="1 8">Multi-pass membrane protein</topology>
    </subcellularLocation>
</comment>
<dbReference type="RefSeq" id="WP_132116289.1">
    <property type="nucleotide sequence ID" value="NZ_SMJU01000004.1"/>
</dbReference>
<dbReference type="AlphaFoldDB" id="A0A4R4KKC0"/>
<dbReference type="GO" id="GO:0044718">
    <property type="term" value="P:siderophore transmembrane transport"/>
    <property type="evidence" value="ECO:0007669"/>
    <property type="project" value="TreeGrafter"/>
</dbReference>
<keyword evidence="12" id="KW-0675">Receptor</keyword>
<evidence type="ECO:0000259" key="10">
    <source>
        <dbReference type="Pfam" id="PF00593"/>
    </source>
</evidence>
<reference evidence="12 13" key="1">
    <citation type="submission" date="2019-02" db="EMBL/GenBank/DDBJ databases">
        <title>Arundinibacter roseus gen. nov., sp. nov., a new member of the family Cytophagaceae.</title>
        <authorList>
            <person name="Szuroczki S."/>
            <person name="Khayer B."/>
            <person name="Sproer C."/>
            <person name="Toumi M."/>
            <person name="Szabo A."/>
            <person name="Felfoldi T."/>
            <person name="Schumann P."/>
            <person name="Toth E."/>
        </authorList>
    </citation>
    <scope>NUCLEOTIDE SEQUENCE [LARGE SCALE GENOMIC DNA]</scope>
    <source>
        <strain evidence="12 13">DMA-k-7a</strain>
    </source>
</reference>
<keyword evidence="5 9" id="KW-0798">TonB box</keyword>
<keyword evidence="2 8" id="KW-0813">Transport</keyword>
<dbReference type="Gene3D" id="2.170.130.10">
    <property type="entry name" value="TonB-dependent receptor, plug domain"/>
    <property type="match status" value="1"/>
</dbReference>
<dbReference type="EMBL" id="SMJU01000004">
    <property type="protein sequence ID" value="TDB67041.1"/>
    <property type="molecule type" value="Genomic_DNA"/>
</dbReference>
<proteinExistence type="inferred from homology"/>
<comment type="similarity">
    <text evidence="8 9">Belongs to the TonB-dependent receptor family.</text>
</comment>
<name>A0A4R4KKC0_9BACT</name>
<evidence type="ECO:0000256" key="5">
    <source>
        <dbReference type="ARBA" id="ARBA00023077"/>
    </source>
</evidence>
<dbReference type="PROSITE" id="PS52016">
    <property type="entry name" value="TONB_DEPENDENT_REC_3"/>
    <property type="match status" value="1"/>
</dbReference>
<dbReference type="InterPro" id="IPR039426">
    <property type="entry name" value="TonB-dep_rcpt-like"/>
</dbReference>
<evidence type="ECO:0000313" key="12">
    <source>
        <dbReference type="EMBL" id="TDB67041.1"/>
    </source>
</evidence>
<dbReference type="InterPro" id="IPR036942">
    <property type="entry name" value="Beta-barrel_TonB_sf"/>
</dbReference>
<keyword evidence="13" id="KW-1185">Reference proteome</keyword>
<comment type="caution">
    <text evidence="12">The sequence shown here is derived from an EMBL/GenBank/DDBJ whole genome shotgun (WGS) entry which is preliminary data.</text>
</comment>